<evidence type="ECO:0000256" key="4">
    <source>
        <dbReference type="ARBA" id="ARBA00022989"/>
    </source>
</evidence>
<dbReference type="InterPro" id="IPR011701">
    <property type="entry name" value="MFS"/>
</dbReference>
<feature type="transmembrane region" description="Helical" evidence="6">
    <location>
        <begin position="116"/>
        <end position="134"/>
    </location>
</feature>
<dbReference type="GO" id="GO:0022857">
    <property type="term" value="F:transmembrane transporter activity"/>
    <property type="evidence" value="ECO:0007669"/>
    <property type="project" value="InterPro"/>
</dbReference>
<protein>
    <submittedName>
        <fullName evidence="8">SFRICE_015707</fullName>
    </submittedName>
</protein>
<gene>
    <name evidence="8" type="ORF">SFRICE_015707</name>
</gene>
<feature type="transmembrane region" description="Helical" evidence="6">
    <location>
        <begin position="140"/>
        <end position="161"/>
    </location>
</feature>
<dbReference type="AlphaFoldDB" id="A0A2H1WNU1"/>
<evidence type="ECO:0000256" key="3">
    <source>
        <dbReference type="ARBA" id="ARBA00022692"/>
    </source>
</evidence>
<accession>A0A2H1WNU1</accession>
<keyword evidence="3 6" id="KW-0812">Transmembrane</keyword>
<evidence type="ECO:0000256" key="2">
    <source>
        <dbReference type="ARBA" id="ARBA00022448"/>
    </source>
</evidence>
<dbReference type="PANTHER" id="PTHR23511:SF35">
    <property type="entry name" value="MAJOR FACILITATOR SUPERFAMILY (MFS) PROFILE DOMAIN-CONTAINING PROTEIN"/>
    <property type="match status" value="1"/>
</dbReference>
<sequence>MITQERSVRDEQMRQVMMSNVAANNHAPIIEADLEEALELAGTGRYHVVHNLVMLATLFASILEMVGIAFVLPAAACDLDIPDYLKGILTSLPNIGIILTAPFWGRAADSLGRKPVLLGSLIVSGVTAFIAAFMPSLITFALFKLASSLFLSCPSSLGYAYVSEMLPRKRRDFAVLVTNGLINLLTVLSPGLAWLILPYDWVYQFGTIEFRPWRLLTAVYAFPLLLAALCLLVADESPKFLMTKGKDKEALAVVRKIYCANSGLHEDSYCVKSLKIPCDINDSEQRGSGCALAPKTKSESAFALLRPPHLKWFALTGFLMFGLFSFLNGLFLFAPDTINKVMNSNETSGTVCELMDVSDNSTSSEECMDSMSYHTFYIMVVTTIVYGVLVTAGSMSPLSKKTLLVSMFCVVGVGCLIAGLSTNRILAGVAMSSLQLTALGIGPLTAYVVHLFPTTLRGTAVGAVLMFGRLGSVVGANVAGVSLSAACTLTFYGFAFLYAQASVFSYHQQIKRRSHRKQAQTADIYIDNFIYFNAILI</sequence>
<evidence type="ECO:0000259" key="7">
    <source>
        <dbReference type="PROSITE" id="PS50850"/>
    </source>
</evidence>
<dbReference type="Pfam" id="PF07690">
    <property type="entry name" value="MFS_1"/>
    <property type="match status" value="1"/>
</dbReference>
<dbReference type="SUPFAM" id="SSF103473">
    <property type="entry name" value="MFS general substrate transporter"/>
    <property type="match status" value="1"/>
</dbReference>
<feature type="transmembrane region" description="Helical" evidence="6">
    <location>
        <begin position="84"/>
        <end position="104"/>
    </location>
</feature>
<feature type="transmembrane region" description="Helical" evidence="6">
    <location>
        <begin position="426"/>
        <end position="449"/>
    </location>
</feature>
<dbReference type="EMBL" id="ODYU01009931">
    <property type="protein sequence ID" value="SOQ54677.1"/>
    <property type="molecule type" value="Genomic_DNA"/>
</dbReference>
<feature type="transmembrane region" description="Helical" evidence="6">
    <location>
        <begin position="173"/>
        <end position="197"/>
    </location>
</feature>
<organism evidence="8">
    <name type="scientific">Spodoptera frugiperda</name>
    <name type="common">Fall armyworm</name>
    <dbReference type="NCBI Taxonomy" id="7108"/>
    <lineage>
        <taxon>Eukaryota</taxon>
        <taxon>Metazoa</taxon>
        <taxon>Ecdysozoa</taxon>
        <taxon>Arthropoda</taxon>
        <taxon>Hexapoda</taxon>
        <taxon>Insecta</taxon>
        <taxon>Pterygota</taxon>
        <taxon>Neoptera</taxon>
        <taxon>Endopterygota</taxon>
        <taxon>Lepidoptera</taxon>
        <taxon>Glossata</taxon>
        <taxon>Ditrysia</taxon>
        <taxon>Noctuoidea</taxon>
        <taxon>Noctuidae</taxon>
        <taxon>Amphipyrinae</taxon>
        <taxon>Spodoptera</taxon>
    </lineage>
</organism>
<proteinExistence type="predicted"/>
<evidence type="ECO:0000313" key="8">
    <source>
        <dbReference type="EMBL" id="SOQ54677.1"/>
    </source>
</evidence>
<feature type="transmembrane region" description="Helical" evidence="6">
    <location>
        <begin position="402"/>
        <end position="420"/>
    </location>
</feature>
<keyword evidence="5 6" id="KW-0472">Membrane</keyword>
<dbReference type="PANTHER" id="PTHR23511">
    <property type="entry name" value="SYNAPTIC VESICLE GLYCOPROTEIN 2"/>
    <property type="match status" value="1"/>
</dbReference>
<dbReference type="Gene3D" id="1.20.1250.20">
    <property type="entry name" value="MFS general substrate transporter like domains"/>
    <property type="match status" value="1"/>
</dbReference>
<evidence type="ECO:0000256" key="6">
    <source>
        <dbReference type="SAM" id="Phobius"/>
    </source>
</evidence>
<keyword evidence="4 6" id="KW-1133">Transmembrane helix</keyword>
<feature type="transmembrane region" description="Helical" evidence="6">
    <location>
        <begin position="461"/>
        <end position="483"/>
    </location>
</feature>
<feature type="transmembrane region" description="Helical" evidence="6">
    <location>
        <begin position="489"/>
        <end position="507"/>
    </location>
</feature>
<evidence type="ECO:0000256" key="1">
    <source>
        <dbReference type="ARBA" id="ARBA00004141"/>
    </source>
</evidence>
<feature type="transmembrane region" description="Helical" evidence="6">
    <location>
        <begin position="312"/>
        <end position="334"/>
    </location>
</feature>
<reference evidence="8" key="1">
    <citation type="submission" date="2016-07" db="EMBL/GenBank/DDBJ databases">
        <authorList>
            <person name="Bretaudeau A."/>
        </authorList>
    </citation>
    <scope>NUCLEOTIDE SEQUENCE</scope>
    <source>
        <strain evidence="8">Rice</strain>
        <tissue evidence="8">Whole body</tissue>
    </source>
</reference>
<comment type="subcellular location">
    <subcellularLocation>
        <location evidence="1">Membrane</location>
        <topology evidence="1">Multi-pass membrane protein</topology>
    </subcellularLocation>
</comment>
<feature type="domain" description="Major facilitator superfamily (MFS) profile" evidence="7">
    <location>
        <begin position="50"/>
        <end position="513"/>
    </location>
</feature>
<feature type="transmembrane region" description="Helical" evidence="6">
    <location>
        <begin position="52"/>
        <end position="72"/>
    </location>
</feature>
<evidence type="ECO:0000256" key="5">
    <source>
        <dbReference type="ARBA" id="ARBA00023136"/>
    </source>
</evidence>
<dbReference type="InterPro" id="IPR036259">
    <property type="entry name" value="MFS_trans_sf"/>
</dbReference>
<name>A0A2H1WNU1_SPOFR</name>
<feature type="transmembrane region" description="Helical" evidence="6">
    <location>
        <begin position="371"/>
        <end position="390"/>
    </location>
</feature>
<dbReference type="PROSITE" id="PS50850">
    <property type="entry name" value="MFS"/>
    <property type="match status" value="1"/>
</dbReference>
<feature type="transmembrane region" description="Helical" evidence="6">
    <location>
        <begin position="217"/>
        <end position="234"/>
    </location>
</feature>
<keyword evidence="2" id="KW-0813">Transport</keyword>
<dbReference type="GO" id="GO:0016020">
    <property type="term" value="C:membrane"/>
    <property type="evidence" value="ECO:0007669"/>
    <property type="project" value="UniProtKB-SubCell"/>
</dbReference>
<dbReference type="InterPro" id="IPR020846">
    <property type="entry name" value="MFS_dom"/>
</dbReference>